<keyword evidence="4 10" id="KW-0547">Nucleotide-binding</keyword>
<name>A0A1X9MD92_9BACI</name>
<keyword evidence="7 9" id="KW-0315">Glutamine amidotransferase</keyword>
<evidence type="ECO:0000256" key="10">
    <source>
        <dbReference type="PIRSR" id="PIRSR001589-2"/>
    </source>
</evidence>
<dbReference type="EMBL" id="CP020814">
    <property type="protein sequence ID" value="ARK29521.1"/>
    <property type="molecule type" value="Genomic_DNA"/>
</dbReference>
<dbReference type="CDD" id="cd00712">
    <property type="entry name" value="AsnB"/>
    <property type="match status" value="1"/>
</dbReference>
<evidence type="ECO:0000256" key="6">
    <source>
        <dbReference type="ARBA" id="ARBA00022888"/>
    </source>
</evidence>
<evidence type="ECO:0000256" key="3">
    <source>
        <dbReference type="ARBA" id="ARBA00012737"/>
    </source>
</evidence>
<dbReference type="Pfam" id="PF13537">
    <property type="entry name" value="GATase_7"/>
    <property type="match status" value="1"/>
</dbReference>
<dbReference type="GO" id="GO:0005524">
    <property type="term" value="F:ATP binding"/>
    <property type="evidence" value="ECO:0007669"/>
    <property type="project" value="UniProtKB-KW"/>
</dbReference>
<keyword evidence="6 9" id="KW-0061">Asparagine biosynthesis</keyword>
<dbReference type="Gene3D" id="3.40.50.620">
    <property type="entry name" value="HUPs"/>
    <property type="match status" value="1"/>
</dbReference>
<feature type="binding site" evidence="10">
    <location>
        <position position="99"/>
    </location>
    <ligand>
        <name>L-glutamine</name>
        <dbReference type="ChEBI" id="CHEBI:58359"/>
    </ligand>
</feature>
<dbReference type="GO" id="GO:0005829">
    <property type="term" value="C:cytosol"/>
    <property type="evidence" value="ECO:0007669"/>
    <property type="project" value="TreeGrafter"/>
</dbReference>
<dbReference type="GO" id="GO:0006529">
    <property type="term" value="P:asparagine biosynthetic process"/>
    <property type="evidence" value="ECO:0007669"/>
    <property type="project" value="UniProtKB-KW"/>
</dbReference>
<evidence type="ECO:0000256" key="8">
    <source>
        <dbReference type="ARBA" id="ARBA00048741"/>
    </source>
</evidence>
<evidence type="ECO:0000256" key="9">
    <source>
        <dbReference type="PIRSR" id="PIRSR001589-1"/>
    </source>
</evidence>
<evidence type="ECO:0000313" key="14">
    <source>
        <dbReference type="Proteomes" id="UP000193006"/>
    </source>
</evidence>
<dbReference type="PIRSF" id="PIRSF001589">
    <property type="entry name" value="Asn_synthetase_glu-h"/>
    <property type="match status" value="1"/>
</dbReference>
<dbReference type="Gene3D" id="3.60.20.10">
    <property type="entry name" value="Glutamine Phosphoribosylpyrophosphate, subunit 1, domain 1"/>
    <property type="match status" value="1"/>
</dbReference>
<comment type="pathway">
    <text evidence="1">Amino-acid biosynthesis; L-asparagine biosynthesis; L-asparagine from L-aspartate (L-Gln route): step 1/1.</text>
</comment>
<organism evidence="13 14">
    <name type="scientific">Halalkalibacter krulwichiae</name>
    <dbReference type="NCBI Taxonomy" id="199441"/>
    <lineage>
        <taxon>Bacteria</taxon>
        <taxon>Bacillati</taxon>
        <taxon>Bacillota</taxon>
        <taxon>Bacilli</taxon>
        <taxon>Bacillales</taxon>
        <taxon>Bacillaceae</taxon>
        <taxon>Halalkalibacter</taxon>
    </lineage>
</organism>
<dbReference type="STRING" id="199441.BkAM31D_06415"/>
<dbReference type="InterPro" id="IPR029055">
    <property type="entry name" value="Ntn_hydrolases_N"/>
</dbReference>
<feature type="binding site" evidence="10">
    <location>
        <begin position="356"/>
        <end position="357"/>
    </location>
    <ligand>
        <name>ATP</name>
        <dbReference type="ChEBI" id="CHEBI:30616"/>
    </ligand>
</feature>
<dbReference type="PROSITE" id="PS51278">
    <property type="entry name" value="GATASE_TYPE_2"/>
    <property type="match status" value="1"/>
</dbReference>
<evidence type="ECO:0000259" key="12">
    <source>
        <dbReference type="PROSITE" id="PS51278"/>
    </source>
</evidence>
<dbReference type="InterPro" id="IPR014729">
    <property type="entry name" value="Rossmann-like_a/b/a_fold"/>
</dbReference>
<evidence type="ECO:0000256" key="11">
    <source>
        <dbReference type="PIRSR" id="PIRSR001589-3"/>
    </source>
</evidence>
<dbReference type="Proteomes" id="UP000193006">
    <property type="component" value="Chromosome"/>
</dbReference>
<keyword evidence="13" id="KW-0436">Ligase</keyword>
<dbReference type="PANTHER" id="PTHR43284">
    <property type="entry name" value="ASPARAGINE SYNTHETASE (GLUTAMINE-HYDROLYZING)"/>
    <property type="match status" value="1"/>
</dbReference>
<feature type="site" description="Important for beta-aspartyl-AMP intermediate formation" evidence="11">
    <location>
        <position position="358"/>
    </location>
</feature>
<feature type="binding site" evidence="10">
    <location>
        <position position="283"/>
    </location>
    <ligand>
        <name>ATP</name>
        <dbReference type="ChEBI" id="CHEBI:30616"/>
    </ligand>
</feature>
<comment type="similarity">
    <text evidence="2">Belongs to the asparagine synthetase family.</text>
</comment>
<dbReference type="RefSeq" id="WP_066154107.1">
    <property type="nucleotide sequence ID" value="NZ_CP020814.1"/>
</dbReference>
<evidence type="ECO:0000313" key="13">
    <source>
        <dbReference type="EMBL" id="ARK29521.1"/>
    </source>
</evidence>
<evidence type="ECO:0000256" key="4">
    <source>
        <dbReference type="ARBA" id="ARBA00022741"/>
    </source>
</evidence>
<dbReference type="AlphaFoldDB" id="A0A1X9MD92"/>
<dbReference type="InterPro" id="IPR051786">
    <property type="entry name" value="ASN_synthetase/amidase"/>
</dbReference>
<comment type="catalytic activity">
    <reaction evidence="8">
        <text>L-aspartate + L-glutamine + ATP + H2O = L-asparagine + L-glutamate + AMP + diphosphate + H(+)</text>
        <dbReference type="Rhea" id="RHEA:12228"/>
        <dbReference type="ChEBI" id="CHEBI:15377"/>
        <dbReference type="ChEBI" id="CHEBI:15378"/>
        <dbReference type="ChEBI" id="CHEBI:29985"/>
        <dbReference type="ChEBI" id="CHEBI:29991"/>
        <dbReference type="ChEBI" id="CHEBI:30616"/>
        <dbReference type="ChEBI" id="CHEBI:33019"/>
        <dbReference type="ChEBI" id="CHEBI:58048"/>
        <dbReference type="ChEBI" id="CHEBI:58359"/>
        <dbReference type="ChEBI" id="CHEBI:456215"/>
        <dbReference type="EC" id="6.3.5.4"/>
    </reaction>
</comment>
<dbReference type="PANTHER" id="PTHR43284:SF1">
    <property type="entry name" value="ASPARAGINE SYNTHETASE"/>
    <property type="match status" value="1"/>
</dbReference>
<dbReference type="InterPro" id="IPR017932">
    <property type="entry name" value="GATase_2_dom"/>
</dbReference>
<keyword evidence="5 10" id="KW-0067">ATP-binding</keyword>
<dbReference type="EC" id="6.3.5.4" evidence="3"/>
<feature type="domain" description="Glutamine amidotransferase type-2" evidence="12">
    <location>
        <begin position="2"/>
        <end position="209"/>
    </location>
</feature>
<accession>A0A1X9MD92</accession>
<dbReference type="GO" id="GO:0004066">
    <property type="term" value="F:asparagine synthase (glutamine-hydrolyzing) activity"/>
    <property type="evidence" value="ECO:0007669"/>
    <property type="project" value="UniProtKB-EC"/>
</dbReference>
<dbReference type="SUPFAM" id="SSF56235">
    <property type="entry name" value="N-terminal nucleophile aminohydrolases (Ntn hydrolases)"/>
    <property type="match status" value="1"/>
</dbReference>
<dbReference type="Pfam" id="PF00733">
    <property type="entry name" value="Asn_synthase"/>
    <property type="match status" value="1"/>
</dbReference>
<dbReference type="InterPro" id="IPR006426">
    <property type="entry name" value="Asn_synth_AEB"/>
</dbReference>
<gene>
    <name evidence="13" type="primary">asnB</name>
    <name evidence="13" type="ORF">BkAM31D_06415</name>
</gene>
<keyword evidence="9" id="KW-0028">Amino-acid biosynthesis</keyword>
<reference evidence="13 14" key="1">
    <citation type="submission" date="2017-04" db="EMBL/GenBank/DDBJ databases">
        <title>Bacillus krulwichiae AM31D Genome sequencing and assembly.</title>
        <authorList>
            <person name="Krulwich T.A."/>
            <person name="Anastor L."/>
            <person name="Ehrlich R."/>
            <person name="Ehrlich G.D."/>
            <person name="Janto B."/>
        </authorList>
    </citation>
    <scope>NUCLEOTIDE SEQUENCE [LARGE SCALE GENOMIC DNA]</scope>
    <source>
        <strain evidence="13 14">AM31D</strain>
    </source>
</reference>
<evidence type="ECO:0000256" key="2">
    <source>
        <dbReference type="ARBA" id="ARBA00005752"/>
    </source>
</evidence>
<dbReference type="KEGG" id="bkw:BkAM31D_06415"/>
<dbReference type="NCBIfam" id="TIGR01536">
    <property type="entry name" value="asn_synth_AEB"/>
    <property type="match status" value="1"/>
</dbReference>
<evidence type="ECO:0000256" key="7">
    <source>
        <dbReference type="ARBA" id="ARBA00022962"/>
    </source>
</evidence>
<protein>
    <recommendedName>
        <fullName evidence="3">asparagine synthase (glutamine-hydrolyzing)</fullName>
        <ecNumber evidence="3">6.3.5.4</ecNumber>
    </recommendedName>
</protein>
<dbReference type="InterPro" id="IPR001962">
    <property type="entry name" value="Asn_synthase"/>
</dbReference>
<dbReference type="SUPFAM" id="SSF52402">
    <property type="entry name" value="Adenine nucleotide alpha hydrolases-like"/>
    <property type="match status" value="1"/>
</dbReference>
<evidence type="ECO:0000256" key="5">
    <source>
        <dbReference type="ARBA" id="ARBA00022840"/>
    </source>
</evidence>
<keyword evidence="14" id="KW-1185">Reference proteome</keyword>
<sequence length="634" mass="73894">MCGFVAGIFTNAKKHYDDRLKAINDLITHRGPDQEGYMRGEHVELAFSRLSIIDLEGGYQPLSYENGRYWIVFNGEIYNYLELKAELQEKGKTFVTNSDTEVILALYSQIGGEMVTRLRGMFAFVIWDNLKKEAFAARDRFGIKPLYYLENDDEVWFASEKKSLLKEEENVNQQALQHYLSFQYVPEPLTMTESIFRVEPGSYVVKKVGAKACITHYFKPEFKPINQTEDYWKMNIRETMYESVDKHMRSDVPVGAFLSGGIDSTIIAAIAKEINPAIKTYSVGFQQEGFSEITIAKESATKLNIENHSKIITAEEYRDELPKIMWHMDDPLADPACVPLYFVAREARKHVKVVLSGEGADELFGGYNIYREPQSLACFQYVPDLLKTLLNRLAQILPEGVKGKSFLERGTTPLESRYIGNAKMFNEEEKKKLVKKYNPEYTNDLITNPIYQMSVNQHAVNRMQHLDMYTWLRGDILVKADKMTMAHSLELRVPFLDNEVFSLATKIPVERKIAQQTTKYILRKAFEGIVPEHVYMRKKLGFPVPIRHWLKSELYEWAVTVIYESATDEYIDKGYIRKLLEEHCQNKMDHSRKIWTVLSFMVWHQVYIEKKYDTSRWHTRRRRSEEQVIETEVM</sequence>
<evidence type="ECO:0000256" key="1">
    <source>
        <dbReference type="ARBA" id="ARBA00005187"/>
    </source>
</evidence>
<dbReference type="InterPro" id="IPR033738">
    <property type="entry name" value="AsnB_N"/>
</dbReference>
<proteinExistence type="inferred from homology"/>
<dbReference type="CDD" id="cd01991">
    <property type="entry name" value="Asn_synthase_B_C"/>
    <property type="match status" value="1"/>
</dbReference>
<feature type="active site" description="For GATase activity" evidence="9">
    <location>
        <position position="2"/>
    </location>
</feature>